<proteinExistence type="predicted"/>
<dbReference type="PANTHER" id="PTHR38048">
    <property type="entry name" value="EXPRESSED PROTEIN"/>
    <property type="match status" value="1"/>
</dbReference>
<evidence type="ECO:0000313" key="3">
    <source>
        <dbReference type="Proteomes" id="UP000007431"/>
    </source>
</evidence>
<dbReference type="KEGG" id="scm:SCHCO_01357961"/>
<sequence length="151" mass="17935">MDDSISDEKWDGSVDELYDLADGSFSKKGWNLNLYLRSALSFIDHLNMHHTIEERFWFPYLAKRMPQFSHKDRGEHVVSHEGIHKGLEDLSTLVRTYRTDNTSYSPEEMRACLDSFKDVLFKHLDQEVEDLKGANLKKYWKYEELRPLRAY</sequence>
<dbReference type="eggNOG" id="ENOG502S4CP">
    <property type="taxonomic scope" value="Eukaryota"/>
</dbReference>
<dbReference type="CDD" id="cd12108">
    <property type="entry name" value="Hr-like"/>
    <property type="match status" value="1"/>
</dbReference>
<dbReference type="Proteomes" id="UP000007431">
    <property type="component" value="Unassembled WGS sequence"/>
</dbReference>
<dbReference type="AlphaFoldDB" id="D8QCD4"/>
<keyword evidence="3" id="KW-1185">Reference proteome</keyword>
<organism evidence="3">
    <name type="scientific">Schizophyllum commune (strain H4-8 / FGSC 9210)</name>
    <name type="common">Split gill fungus</name>
    <dbReference type="NCBI Taxonomy" id="578458"/>
    <lineage>
        <taxon>Eukaryota</taxon>
        <taxon>Fungi</taxon>
        <taxon>Dikarya</taxon>
        <taxon>Basidiomycota</taxon>
        <taxon>Agaricomycotina</taxon>
        <taxon>Agaricomycetes</taxon>
        <taxon>Agaricomycetidae</taxon>
        <taxon>Agaricales</taxon>
        <taxon>Schizophyllaceae</taxon>
        <taxon>Schizophyllum</taxon>
    </lineage>
</organism>
<dbReference type="VEuPathDB" id="FungiDB:SCHCODRAFT_01357961"/>
<accession>D8QCD4</accession>
<dbReference type="InterPro" id="IPR053206">
    <property type="entry name" value="Dimeric_xanthone_biosynth"/>
</dbReference>
<dbReference type="EMBL" id="GL377309">
    <property type="protein sequence ID" value="EFI94511.1"/>
    <property type="molecule type" value="Genomic_DNA"/>
</dbReference>
<dbReference type="PANTHER" id="PTHR38048:SF1">
    <property type="entry name" value="HEMERYTHRIN-LIKE DOMAIN-CONTAINING PROTEIN"/>
    <property type="match status" value="1"/>
</dbReference>
<dbReference type="Gene3D" id="1.20.120.520">
    <property type="entry name" value="nmb1532 protein domain like"/>
    <property type="match status" value="1"/>
</dbReference>
<dbReference type="OMA" id="AEHMDYF"/>
<evidence type="ECO:0000313" key="2">
    <source>
        <dbReference type="EMBL" id="EFI94511.1"/>
    </source>
</evidence>
<feature type="non-terminal residue" evidence="2">
    <location>
        <position position="151"/>
    </location>
</feature>
<dbReference type="HOGENOM" id="CLU_074846_2_1_1"/>
<dbReference type="InterPro" id="IPR012312">
    <property type="entry name" value="Hemerythrin-like"/>
</dbReference>
<dbReference type="RefSeq" id="XP_003029414.1">
    <property type="nucleotide sequence ID" value="XM_003029368.1"/>
</dbReference>
<dbReference type="OrthoDB" id="10044044at2759"/>
<name>D8QCD4_SCHCM</name>
<feature type="domain" description="Hemerythrin-like" evidence="1">
    <location>
        <begin position="28"/>
        <end position="131"/>
    </location>
</feature>
<evidence type="ECO:0000259" key="1">
    <source>
        <dbReference type="Pfam" id="PF01814"/>
    </source>
</evidence>
<dbReference type="Pfam" id="PF01814">
    <property type="entry name" value="Hemerythrin"/>
    <property type="match status" value="1"/>
</dbReference>
<dbReference type="InParanoid" id="D8QCD4"/>
<protein>
    <recommendedName>
        <fullName evidence="1">Hemerythrin-like domain-containing protein</fullName>
    </recommendedName>
</protein>
<reference evidence="2 3" key="1">
    <citation type="journal article" date="2010" name="Nat. Biotechnol.">
        <title>Genome sequence of the model mushroom Schizophyllum commune.</title>
        <authorList>
            <person name="Ohm R.A."/>
            <person name="de Jong J.F."/>
            <person name="Lugones L.G."/>
            <person name="Aerts A."/>
            <person name="Kothe E."/>
            <person name="Stajich J.E."/>
            <person name="de Vries R.P."/>
            <person name="Record E."/>
            <person name="Levasseur A."/>
            <person name="Baker S.E."/>
            <person name="Bartholomew K.A."/>
            <person name="Coutinho P.M."/>
            <person name="Erdmann S."/>
            <person name="Fowler T.J."/>
            <person name="Gathman A.C."/>
            <person name="Lombard V."/>
            <person name="Henrissat B."/>
            <person name="Knabe N."/>
            <person name="Kuees U."/>
            <person name="Lilly W.W."/>
            <person name="Lindquist E."/>
            <person name="Lucas S."/>
            <person name="Magnuson J.K."/>
            <person name="Piumi F."/>
            <person name="Raudaskoski M."/>
            <person name="Salamov A."/>
            <person name="Schmutz J."/>
            <person name="Schwarze F.W.M.R."/>
            <person name="vanKuyk P.A."/>
            <person name="Horton J.S."/>
            <person name="Grigoriev I.V."/>
            <person name="Woesten H.A.B."/>
        </authorList>
    </citation>
    <scope>NUCLEOTIDE SEQUENCE [LARGE SCALE GENOMIC DNA]</scope>
    <source>
        <strain evidence="3">H4-8 / FGSC 9210</strain>
    </source>
</reference>
<gene>
    <name evidence="2" type="ORF">SCHCODRAFT_111531</name>
</gene>
<dbReference type="GeneID" id="9591233"/>